<feature type="compositionally biased region" description="Polar residues" evidence="1">
    <location>
        <begin position="299"/>
        <end position="324"/>
    </location>
</feature>
<reference evidence="2 3" key="1">
    <citation type="journal article" date="2008" name="PLoS Genet.">
        <title>Genomic islands in the pathogenic filamentous fungus Aspergillus fumigatus.</title>
        <authorList>
            <person name="Fedorova N.D."/>
            <person name="Khaldi N."/>
            <person name="Joardar V.S."/>
            <person name="Maiti R."/>
            <person name="Amedeo P."/>
            <person name="Anderson M.J."/>
            <person name="Crabtree J."/>
            <person name="Silva J.C."/>
            <person name="Badger J.H."/>
            <person name="Albarraq A."/>
            <person name="Angiuoli S."/>
            <person name="Bussey H."/>
            <person name="Bowyer P."/>
            <person name="Cotty P.J."/>
            <person name="Dyer P.S."/>
            <person name="Egan A."/>
            <person name="Galens K."/>
            <person name="Fraser-Liggett C.M."/>
            <person name="Haas B.J."/>
            <person name="Inman J.M."/>
            <person name="Kent R."/>
            <person name="Lemieux S."/>
            <person name="Malavazi I."/>
            <person name="Orvis J."/>
            <person name="Roemer T."/>
            <person name="Ronning C.M."/>
            <person name="Sundaram J.P."/>
            <person name="Sutton G."/>
            <person name="Turner G."/>
            <person name="Venter J.C."/>
            <person name="White O.R."/>
            <person name="Whitty B.R."/>
            <person name="Youngman P."/>
            <person name="Wolfe K.H."/>
            <person name="Goldman G.H."/>
            <person name="Wortman J.R."/>
            <person name="Jiang B."/>
            <person name="Denning D.W."/>
            <person name="Nierman W.C."/>
        </authorList>
    </citation>
    <scope>NUCLEOTIDE SEQUENCE [LARGE SCALE GENOMIC DNA]</scope>
    <source>
        <strain evidence="3">CBS 144.89 / FGSC A1163 / CEA10</strain>
    </source>
</reference>
<name>B0XYJ2_ASPFC</name>
<sequence length="521" mass="56942">MDFPHHDRASVQPRRRRRNVAKRRLRNRAPISARLALDSQLRGSVGIVSEDLANDLFQPPSVTDDDGIRYLAISPYTPGSSAVEDLAWTIVPVRLESLDRSRPSPLPHSTVLFPDSADSLQPFIQTLTKLEPTRHPLQAQQRDLLRNHDDVQSRFGGGFTTNMHGPNGLWAKAGKGFEPKRFTKKAAAEVEERLTAAVREALGTQKVVHTGDVLPLPLPPHPITYAPAPPAHISFCEPVSQGLLASTTKIVLIQARPQGHRAQRSLRSRPGLLKQVAEDEADDTSNEQFYSAAEDKPSESGTELESTTPPDDSETEGSVGNASDTSDDSLEDMISLTAPELPQPPSGVLSSITSATPRAGGRRLDGIHTPGSVASNFTSATLRPGRGPGKVFKAEGLLRGIPIELLHPRPREDDDPESFIYVDISTLAKIGCFSGDWVRIEATEEPQANMFSSIQLGSFNEHDEEHGNWRPVKIYGLPGLPSAKPRYSINQSSDRRPSISQRPPQRLTPVGLYFSIAVEQS</sequence>
<accession>B0XYJ2</accession>
<dbReference type="AlphaFoldDB" id="B0XYJ2"/>
<feature type="region of interest" description="Disordered" evidence="1">
    <location>
        <begin position="276"/>
        <end position="388"/>
    </location>
</feature>
<evidence type="ECO:0000313" key="2">
    <source>
        <dbReference type="EMBL" id="EDP52938.1"/>
    </source>
</evidence>
<organism evidence="2 3">
    <name type="scientific">Aspergillus fumigatus (strain CBS 144.89 / FGSC A1163 / CEA10)</name>
    <name type="common">Neosartorya fumigata</name>
    <dbReference type="NCBI Taxonomy" id="451804"/>
    <lineage>
        <taxon>Eukaryota</taxon>
        <taxon>Fungi</taxon>
        <taxon>Dikarya</taxon>
        <taxon>Ascomycota</taxon>
        <taxon>Pezizomycotina</taxon>
        <taxon>Eurotiomycetes</taxon>
        <taxon>Eurotiomycetidae</taxon>
        <taxon>Eurotiales</taxon>
        <taxon>Aspergillaceae</taxon>
        <taxon>Aspergillus</taxon>
        <taxon>Aspergillus subgen. Fumigati</taxon>
    </lineage>
</organism>
<dbReference type="PhylomeDB" id="B0XYJ2"/>
<evidence type="ECO:0000313" key="3">
    <source>
        <dbReference type="Proteomes" id="UP000001699"/>
    </source>
</evidence>
<protein>
    <submittedName>
        <fullName evidence="2">Uncharacterized protein</fullName>
    </submittedName>
</protein>
<evidence type="ECO:0000256" key="1">
    <source>
        <dbReference type="SAM" id="MobiDB-lite"/>
    </source>
</evidence>
<dbReference type="Proteomes" id="UP000001699">
    <property type="component" value="Unassembled WGS sequence"/>
</dbReference>
<dbReference type="EMBL" id="DS499596">
    <property type="protein sequence ID" value="EDP52938.1"/>
    <property type="molecule type" value="Genomic_DNA"/>
</dbReference>
<dbReference type="HOGENOM" id="CLU_522702_0_0_1"/>
<feature type="region of interest" description="Disordered" evidence="1">
    <location>
        <begin position="485"/>
        <end position="506"/>
    </location>
</feature>
<dbReference type="VEuPathDB" id="FungiDB:AFUB_041110"/>
<feature type="compositionally biased region" description="Polar residues" evidence="1">
    <location>
        <begin position="372"/>
        <end position="381"/>
    </location>
</feature>
<proteinExistence type="predicted"/>
<feature type="compositionally biased region" description="Basic residues" evidence="1">
    <location>
        <begin position="13"/>
        <end position="24"/>
    </location>
</feature>
<gene>
    <name evidence="2" type="ORF">AFUB_041110</name>
</gene>
<dbReference type="Pfam" id="PF23120">
    <property type="entry name" value="PEX6_N"/>
    <property type="match status" value="1"/>
</dbReference>
<keyword evidence="3" id="KW-1185">Reference proteome</keyword>
<feature type="region of interest" description="Disordered" evidence="1">
    <location>
        <begin position="1"/>
        <end position="24"/>
    </location>
</feature>